<sequence>SRRSGDGLSVARLKVVFNLRLLPPDRAGAAGEHGAHGRPAEGDPAAARGGAEKLRRPPTGCGGAWRDGAHGRHGCAIAELGCKWLGRQEGKGSPQDSLSTASSPAAKQWPVRHGFGC</sequence>
<proteinExistence type="predicted"/>
<name>A0A0E0EAS9_9ORYZ</name>
<dbReference type="HOGENOM" id="CLU_2090979_0_0_1"/>
<accession>A0A0E0EAS9</accession>
<feature type="region of interest" description="Disordered" evidence="1">
    <location>
        <begin position="86"/>
        <end position="117"/>
    </location>
</feature>
<reference evidence="2" key="2">
    <citation type="submission" date="2018-05" db="EMBL/GenBank/DDBJ databases">
        <title>OmerRS3 (Oryza meridionalis Reference Sequence Version 3).</title>
        <authorList>
            <person name="Zhang J."/>
            <person name="Kudrna D."/>
            <person name="Lee S."/>
            <person name="Talag J."/>
            <person name="Welchert J."/>
            <person name="Wing R.A."/>
        </authorList>
    </citation>
    <scope>NUCLEOTIDE SEQUENCE [LARGE SCALE GENOMIC DNA]</scope>
    <source>
        <strain evidence="2">cv. OR44</strain>
    </source>
</reference>
<feature type="compositionally biased region" description="Polar residues" evidence="1">
    <location>
        <begin position="94"/>
        <end position="105"/>
    </location>
</feature>
<dbReference type="EnsemblPlants" id="OMERI07G10280.1">
    <property type="protein sequence ID" value="OMERI07G10280.1"/>
    <property type="gene ID" value="OMERI07G10280"/>
</dbReference>
<protein>
    <submittedName>
        <fullName evidence="2">Uncharacterized protein</fullName>
    </submittedName>
</protein>
<dbReference type="AlphaFoldDB" id="A0A0E0EAS9"/>
<reference evidence="2" key="1">
    <citation type="submission" date="2015-04" db="UniProtKB">
        <authorList>
            <consortium name="EnsemblPlants"/>
        </authorList>
    </citation>
    <scope>IDENTIFICATION</scope>
</reference>
<keyword evidence="3" id="KW-1185">Reference proteome</keyword>
<evidence type="ECO:0000313" key="2">
    <source>
        <dbReference type="EnsemblPlants" id="OMERI07G10280.1"/>
    </source>
</evidence>
<organism evidence="2">
    <name type="scientific">Oryza meridionalis</name>
    <dbReference type="NCBI Taxonomy" id="40149"/>
    <lineage>
        <taxon>Eukaryota</taxon>
        <taxon>Viridiplantae</taxon>
        <taxon>Streptophyta</taxon>
        <taxon>Embryophyta</taxon>
        <taxon>Tracheophyta</taxon>
        <taxon>Spermatophyta</taxon>
        <taxon>Magnoliopsida</taxon>
        <taxon>Liliopsida</taxon>
        <taxon>Poales</taxon>
        <taxon>Poaceae</taxon>
        <taxon>BOP clade</taxon>
        <taxon>Oryzoideae</taxon>
        <taxon>Oryzeae</taxon>
        <taxon>Oryzinae</taxon>
        <taxon>Oryza</taxon>
    </lineage>
</organism>
<feature type="region of interest" description="Disordered" evidence="1">
    <location>
        <begin position="25"/>
        <end position="70"/>
    </location>
</feature>
<evidence type="ECO:0000313" key="3">
    <source>
        <dbReference type="Proteomes" id="UP000008021"/>
    </source>
</evidence>
<dbReference type="Gramene" id="OMERI07G10280.1">
    <property type="protein sequence ID" value="OMERI07G10280.1"/>
    <property type="gene ID" value="OMERI07G10280"/>
</dbReference>
<evidence type="ECO:0000256" key="1">
    <source>
        <dbReference type="SAM" id="MobiDB-lite"/>
    </source>
</evidence>
<dbReference type="Proteomes" id="UP000008021">
    <property type="component" value="Chromosome 7"/>
</dbReference>